<evidence type="ECO:0000313" key="2">
    <source>
        <dbReference type="Proteomes" id="UP000803844"/>
    </source>
</evidence>
<proteinExistence type="predicted"/>
<feature type="non-terminal residue" evidence="1">
    <location>
        <position position="171"/>
    </location>
</feature>
<dbReference type="Pfam" id="PF13563">
    <property type="entry name" value="2_5_RNA_ligase2"/>
    <property type="match status" value="1"/>
</dbReference>
<dbReference type="EMBL" id="MU032344">
    <property type="protein sequence ID" value="KAF3771258.1"/>
    <property type="molecule type" value="Genomic_DNA"/>
</dbReference>
<dbReference type="Proteomes" id="UP000803844">
    <property type="component" value="Unassembled WGS sequence"/>
</dbReference>
<gene>
    <name evidence="1" type="ORF">M406DRAFT_233998</name>
</gene>
<dbReference type="RefSeq" id="XP_040782219.1">
    <property type="nucleotide sequence ID" value="XM_040915963.1"/>
</dbReference>
<comment type="caution">
    <text evidence="1">The sequence shown here is derived from an EMBL/GenBank/DDBJ whole genome shotgun (WGS) entry which is preliminary data.</text>
</comment>
<reference evidence="1" key="1">
    <citation type="journal article" date="2020" name="Phytopathology">
        <title>Genome sequence of the chestnut blight fungus Cryphonectria parasitica EP155: A fundamental resource for an archetypical invasive plant pathogen.</title>
        <authorList>
            <person name="Crouch J.A."/>
            <person name="Dawe A."/>
            <person name="Aerts A."/>
            <person name="Barry K."/>
            <person name="Churchill A.C.L."/>
            <person name="Grimwood J."/>
            <person name="Hillman B."/>
            <person name="Milgroom M.G."/>
            <person name="Pangilinan J."/>
            <person name="Smith M."/>
            <person name="Salamov A."/>
            <person name="Schmutz J."/>
            <person name="Yadav J."/>
            <person name="Grigoriev I.V."/>
            <person name="Nuss D."/>
        </authorList>
    </citation>
    <scope>NUCLEOTIDE SEQUENCE</scope>
    <source>
        <strain evidence="1">EP155</strain>
    </source>
</reference>
<dbReference type="OrthoDB" id="5364416at2759"/>
<accession>A0A9P5CUE1</accession>
<feature type="non-terminal residue" evidence="1">
    <location>
        <position position="1"/>
    </location>
</feature>
<dbReference type="GeneID" id="63833092"/>
<name>A0A9P5CUE1_CRYP1</name>
<evidence type="ECO:0000313" key="1">
    <source>
        <dbReference type="EMBL" id="KAF3771258.1"/>
    </source>
</evidence>
<dbReference type="Gene3D" id="3.90.1140.10">
    <property type="entry name" value="Cyclic phosphodiesterase"/>
    <property type="match status" value="1"/>
</dbReference>
<sequence length="171" mass="19515">YVLTLLTDQPHHARMTALRKQYFPPRLNKLSAHITLFHALPSHKLASSVLPALERVAAQTTPFEVCATGPFRLRRGIAIGLAGEGRAKAGEVHGLLQREWRAEGWLSVQDAAEGWRGHYTIMNKVEDEGEVERALGEVRRGWKGDDVGRAEGFGLWRYERGWWVWERRFAF</sequence>
<protein>
    <submittedName>
        <fullName evidence="1">Uncharacterized protein</fullName>
    </submittedName>
</protein>
<dbReference type="AlphaFoldDB" id="A0A9P5CUE1"/>
<organism evidence="1 2">
    <name type="scientific">Cryphonectria parasitica (strain ATCC 38755 / EP155)</name>
    <dbReference type="NCBI Taxonomy" id="660469"/>
    <lineage>
        <taxon>Eukaryota</taxon>
        <taxon>Fungi</taxon>
        <taxon>Dikarya</taxon>
        <taxon>Ascomycota</taxon>
        <taxon>Pezizomycotina</taxon>
        <taxon>Sordariomycetes</taxon>
        <taxon>Sordariomycetidae</taxon>
        <taxon>Diaporthales</taxon>
        <taxon>Cryphonectriaceae</taxon>
        <taxon>Cryphonectria-Endothia species complex</taxon>
        <taxon>Cryphonectria</taxon>
    </lineage>
</organism>
<keyword evidence="2" id="KW-1185">Reference proteome</keyword>